<name>A0A365TTG5_9GAMM</name>
<feature type="compositionally biased region" description="Low complexity" evidence="1">
    <location>
        <begin position="152"/>
        <end position="164"/>
    </location>
</feature>
<feature type="compositionally biased region" description="Polar residues" evidence="1">
    <location>
        <begin position="1"/>
        <end position="20"/>
    </location>
</feature>
<keyword evidence="2" id="KW-0812">Transmembrane</keyword>
<dbReference type="PANTHER" id="PTHR34475:SF1">
    <property type="entry name" value="CYTOSKELETON PROTEIN RODZ"/>
    <property type="match status" value="1"/>
</dbReference>
<dbReference type="Pfam" id="PF13464">
    <property type="entry name" value="RodZ_C"/>
    <property type="match status" value="1"/>
</dbReference>
<keyword evidence="2" id="KW-0472">Membrane</keyword>
<feature type="compositionally biased region" description="Low complexity" evidence="1">
    <location>
        <begin position="201"/>
        <end position="214"/>
    </location>
</feature>
<dbReference type="InterPro" id="IPR025194">
    <property type="entry name" value="RodZ-like_C"/>
</dbReference>
<evidence type="ECO:0000313" key="5">
    <source>
        <dbReference type="Proteomes" id="UP000252204"/>
    </source>
</evidence>
<organism evidence="4 5">
    <name type="scientific">Vreelandella sulfidaeris</name>
    <dbReference type="NCBI Taxonomy" id="115553"/>
    <lineage>
        <taxon>Bacteria</taxon>
        <taxon>Pseudomonadati</taxon>
        <taxon>Pseudomonadota</taxon>
        <taxon>Gammaproteobacteria</taxon>
        <taxon>Oceanospirillales</taxon>
        <taxon>Halomonadaceae</taxon>
        <taxon>Vreelandella</taxon>
    </lineage>
</organism>
<evidence type="ECO:0000256" key="2">
    <source>
        <dbReference type="SAM" id="Phobius"/>
    </source>
</evidence>
<gene>
    <name evidence="4" type="ORF">DQ400_04470</name>
</gene>
<feature type="region of interest" description="Disordered" evidence="1">
    <location>
        <begin position="147"/>
        <end position="271"/>
    </location>
</feature>
<feature type="domain" description="Cytoskeleton protein RodZ-like C-terminal" evidence="3">
    <location>
        <begin position="279"/>
        <end position="351"/>
    </location>
</feature>
<feature type="transmembrane region" description="Helical" evidence="2">
    <location>
        <begin position="118"/>
        <end position="139"/>
    </location>
</feature>
<dbReference type="AlphaFoldDB" id="A0A365TTG5"/>
<feature type="compositionally biased region" description="Polar residues" evidence="1">
    <location>
        <begin position="253"/>
        <end position="263"/>
    </location>
</feature>
<dbReference type="GO" id="GO:0003677">
    <property type="term" value="F:DNA binding"/>
    <property type="evidence" value="ECO:0007669"/>
    <property type="project" value="InterPro"/>
</dbReference>
<dbReference type="OrthoDB" id="9790252at2"/>
<feature type="compositionally biased region" description="Polar residues" evidence="1">
    <location>
        <begin position="191"/>
        <end position="200"/>
    </location>
</feature>
<reference evidence="5" key="1">
    <citation type="submission" date="2018-06" db="EMBL/GenBank/DDBJ databases">
        <title>Whole genome sequencing of four bacterial strains from South Shetland trench revealing bio-synthetic gene clusters.</title>
        <authorList>
            <person name="Abdel-Mageed W.M."/>
            <person name="Lehri B."/>
            <person name="Jarmusch S."/>
            <person name="Miranda K."/>
            <person name="Goodfellow M."/>
            <person name="Jaspars M."/>
            <person name="Karlyshev A.V."/>
        </authorList>
    </citation>
    <scope>NUCLEOTIDE SEQUENCE [LARGE SCALE GENOMIC DNA]</scope>
    <source>
        <strain evidence="5">SST4</strain>
    </source>
</reference>
<sequence length="354" mass="37324">MSDTQSQESVIDSTSTSINASPGELLSHQREQLGIPLADAARALNLRPAVVGGLEQDDYQEIPVAAYRRGYLRAYAKYLGMDDRLVLEAYQAHNGNIDTERRVTPVSTARPPSRIGAWLFKLVTLLVIVGLIAVTVMWWQSRGGNEPPGFGAASTEETANTPAEPADEPAEADEESAAASSSFTSGDESSTQPSNATSVTPSPTASQDQAPSAQDDADAIVGLNESILDSDNGTSITAAGSDELSSAELSAEQNSPEQSGADSEQTAAAEQTANANVLELTFNEQSWTEIFDASNQRVFVGLQTPGTSTTVEGEPPFRLTVGNATGVELRYQGEEVDLPARAGANNVARFTLGE</sequence>
<keyword evidence="5" id="KW-1185">Reference proteome</keyword>
<accession>A0A365TTG5</accession>
<evidence type="ECO:0000259" key="3">
    <source>
        <dbReference type="Pfam" id="PF13464"/>
    </source>
</evidence>
<protein>
    <submittedName>
        <fullName evidence="4">DUF4115 domain-containing protein</fullName>
    </submittedName>
</protein>
<feature type="region of interest" description="Disordered" evidence="1">
    <location>
        <begin position="1"/>
        <end position="25"/>
    </location>
</feature>
<feature type="compositionally biased region" description="Low complexity" evidence="1">
    <location>
        <begin position="238"/>
        <end position="252"/>
    </location>
</feature>
<evidence type="ECO:0000256" key="1">
    <source>
        <dbReference type="SAM" id="MobiDB-lite"/>
    </source>
</evidence>
<dbReference type="EMBL" id="QNTU01000002">
    <property type="protein sequence ID" value="RBI68636.1"/>
    <property type="molecule type" value="Genomic_DNA"/>
</dbReference>
<dbReference type="RefSeq" id="WP_113268608.1">
    <property type="nucleotide sequence ID" value="NZ_QNTU01000002.1"/>
</dbReference>
<dbReference type="InterPro" id="IPR050400">
    <property type="entry name" value="Bact_Cytoskel_RodZ"/>
</dbReference>
<keyword evidence="2" id="KW-1133">Transmembrane helix</keyword>
<dbReference type="Proteomes" id="UP000252204">
    <property type="component" value="Unassembled WGS sequence"/>
</dbReference>
<proteinExistence type="predicted"/>
<dbReference type="InterPro" id="IPR010982">
    <property type="entry name" value="Lambda_DNA-bd_dom_sf"/>
</dbReference>
<dbReference type="PANTHER" id="PTHR34475">
    <property type="match status" value="1"/>
</dbReference>
<feature type="compositionally biased region" description="Polar residues" evidence="1">
    <location>
        <begin position="227"/>
        <end position="237"/>
    </location>
</feature>
<feature type="compositionally biased region" description="Low complexity" evidence="1">
    <location>
        <begin position="177"/>
        <end position="190"/>
    </location>
</feature>
<dbReference type="Pfam" id="PF13413">
    <property type="entry name" value="HTH_25"/>
    <property type="match status" value="1"/>
</dbReference>
<feature type="compositionally biased region" description="Acidic residues" evidence="1">
    <location>
        <begin position="165"/>
        <end position="176"/>
    </location>
</feature>
<comment type="caution">
    <text evidence="4">The sequence shown here is derived from an EMBL/GenBank/DDBJ whole genome shotgun (WGS) entry which is preliminary data.</text>
</comment>
<evidence type="ECO:0000313" key="4">
    <source>
        <dbReference type="EMBL" id="RBI68636.1"/>
    </source>
</evidence>
<dbReference type="Gene3D" id="1.10.260.40">
    <property type="entry name" value="lambda repressor-like DNA-binding domains"/>
    <property type="match status" value="1"/>
</dbReference>